<name>A0A7W8QQT7_9ACTN</name>
<sequence length="161" mass="17244">MGETAGRGGNRRARIRLTGEEAEAFLAANRKVQVATVGRDGAPHLSTLFYAMVGGRLAFWTYAASQKAVNLRRDPRMTCLVDDGEDYGELRGLVLYGTAELDGDPAAVARVGTAVTAAMTGTPVADLQGPEAQQGIAQAGRKRVAVFLDVQRTVSWDHRKI</sequence>
<dbReference type="AlphaFoldDB" id="A0A7W8QQT7"/>
<gene>
    <name evidence="3" type="ORF">HDA36_004966</name>
</gene>
<evidence type="ECO:0000259" key="2">
    <source>
        <dbReference type="Pfam" id="PF01243"/>
    </source>
</evidence>
<protein>
    <submittedName>
        <fullName evidence="3">PPOX class probable F420-dependent enzyme</fullName>
    </submittedName>
</protein>
<dbReference type="SUPFAM" id="SSF50475">
    <property type="entry name" value="FMN-binding split barrel"/>
    <property type="match status" value="1"/>
</dbReference>
<dbReference type="GO" id="GO:0070967">
    <property type="term" value="F:coenzyme F420 binding"/>
    <property type="evidence" value="ECO:0007669"/>
    <property type="project" value="TreeGrafter"/>
</dbReference>
<dbReference type="PANTHER" id="PTHR35176">
    <property type="entry name" value="HEME OXYGENASE HI_0854-RELATED"/>
    <property type="match status" value="1"/>
</dbReference>
<dbReference type="InterPro" id="IPR012349">
    <property type="entry name" value="Split_barrel_FMN-bd"/>
</dbReference>
<dbReference type="InterPro" id="IPR052019">
    <property type="entry name" value="F420H2_bilvrd_red/Heme_oxyg"/>
</dbReference>
<evidence type="ECO:0000313" key="3">
    <source>
        <dbReference type="EMBL" id="MBB5434882.1"/>
    </source>
</evidence>
<evidence type="ECO:0000256" key="1">
    <source>
        <dbReference type="ARBA" id="ARBA00023002"/>
    </source>
</evidence>
<dbReference type="PANTHER" id="PTHR35176:SF6">
    <property type="entry name" value="HEME OXYGENASE HI_0854-RELATED"/>
    <property type="match status" value="1"/>
</dbReference>
<evidence type="ECO:0000313" key="4">
    <source>
        <dbReference type="Proteomes" id="UP000572635"/>
    </source>
</evidence>
<dbReference type="RefSeq" id="WP_184395972.1">
    <property type="nucleotide sequence ID" value="NZ_BAAAJD010000003.1"/>
</dbReference>
<comment type="caution">
    <text evidence="3">The sequence shown here is derived from an EMBL/GenBank/DDBJ whole genome shotgun (WGS) entry which is preliminary data.</text>
</comment>
<dbReference type="Gene3D" id="2.30.110.10">
    <property type="entry name" value="Electron Transport, Fmn-binding Protein, Chain A"/>
    <property type="match status" value="1"/>
</dbReference>
<dbReference type="GO" id="GO:0016627">
    <property type="term" value="F:oxidoreductase activity, acting on the CH-CH group of donors"/>
    <property type="evidence" value="ECO:0007669"/>
    <property type="project" value="TreeGrafter"/>
</dbReference>
<keyword evidence="1" id="KW-0560">Oxidoreductase</keyword>
<accession>A0A7W8QQT7</accession>
<keyword evidence="4" id="KW-1185">Reference proteome</keyword>
<proteinExistence type="predicted"/>
<dbReference type="InterPro" id="IPR011576">
    <property type="entry name" value="Pyridox_Oxase_N"/>
</dbReference>
<dbReference type="Pfam" id="PF01243">
    <property type="entry name" value="PNPOx_N"/>
    <property type="match status" value="1"/>
</dbReference>
<feature type="domain" description="Pyridoxamine 5'-phosphate oxidase N-terminal" evidence="2">
    <location>
        <begin position="20"/>
        <end position="121"/>
    </location>
</feature>
<dbReference type="Proteomes" id="UP000572635">
    <property type="component" value="Unassembled WGS sequence"/>
</dbReference>
<reference evidence="3 4" key="1">
    <citation type="submission" date="2020-08" db="EMBL/GenBank/DDBJ databases">
        <title>Sequencing the genomes of 1000 actinobacteria strains.</title>
        <authorList>
            <person name="Klenk H.-P."/>
        </authorList>
    </citation>
    <scope>NUCLEOTIDE SEQUENCE [LARGE SCALE GENOMIC DNA]</scope>
    <source>
        <strain evidence="3 4">DSM 44551</strain>
    </source>
</reference>
<organism evidence="3 4">
    <name type="scientific">Nocardiopsis composta</name>
    <dbReference type="NCBI Taxonomy" id="157465"/>
    <lineage>
        <taxon>Bacteria</taxon>
        <taxon>Bacillati</taxon>
        <taxon>Actinomycetota</taxon>
        <taxon>Actinomycetes</taxon>
        <taxon>Streptosporangiales</taxon>
        <taxon>Nocardiopsidaceae</taxon>
        <taxon>Nocardiopsis</taxon>
    </lineage>
</organism>
<dbReference type="EMBL" id="JACHDB010000001">
    <property type="protein sequence ID" value="MBB5434882.1"/>
    <property type="molecule type" value="Genomic_DNA"/>
</dbReference>
<dbReference type="GO" id="GO:0005829">
    <property type="term" value="C:cytosol"/>
    <property type="evidence" value="ECO:0007669"/>
    <property type="project" value="TreeGrafter"/>
</dbReference>